<organism evidence="4 5">
    <name type="scientific">Pseudohongiella spirulinae</name>
    <dbReference type="NCBI Taxonomy" id="1249552"/>
    <lineage>
        <taxon>Bacteria</taxon>
        <taxon>Pseudomonadati</taxon>
        <taxon>Pseudomonadota</taxon>
        <taxon>Gammaproteobacteria</taxon>
        <taxon>Pseudomonadales</taxon>
        <taxon>Pseudohongiellaceae</taxon>
        <taxon>Pseudohongiella</taxon>
    </lineage>
</organism>
<dbReference type="GO" id="GO:0046872">
    <property type="term" value="F:metal ion binding"/>
    <property type="evidence" value="ECO:0007669"/>
    <property type="project" value="UniProtKB-KW"/>
</dbReference>
<name>A0A0S2KGT7_9GAMM</name>
<evidence type="ECO:0000256" key="1">
    <source>
        <dbReference type="ARBA" id="ARBA00022723"/>
    </source>
</evidence>
<keyword evidence="1" id="KW-0479">Metal-binding</keyword>
<evidence type="ECO:0000256" key="2">
    <source>
        <dbReference type="ARBA" id="ARBA00023004"/>
    </source>
</evidence>
<sequence>MDTRPTDIRLRKLSNLLELTYADGRCFNLPAEYLRVYSPSAEVKGHGTGQEVLQYGKRHVRLCGVSPVGHYGIKLVFDDDHSSGIYTWDYLYELGNKQNDLWQDYLQRLAAAGRLRDDAQVIKIVDPAKTD</sequence>
<dbReference type="Proteomes" id="UP000065641">
    <property type="component" value="Chromosome"/>
</dbReference>
<keyword evidence="2" id="KW-0408">Iron</keyword>
<gene>
    <name evidence="4" type="ORF">PS2015_2694</name>
</gene>
<dbReference type="PANTHER" id="PTHR35303:SF5">
    <property type="entry name" value="OS02G0197800 PROTEIN"/>
    <property type="match status" value="1"/>
</dbReference>
<protein>
    <recommendedName>
        <fullName evidence="3">Gamma-butyrobetaine hydroxylase-like N-terminal domain-containing protein</fullName>
    </recommendedName>
</protein>
<accession>A0A0S2KGT7</accession>
<dbReference type="EMBL" id="CP013189">
    <property type="protein sequence ID" value="ALO47326.1"/>
    <property type="molecule type" value="Genomic_DNA"/>
</dbReference>
<feature type="domain" description="Gamma-butyrobetaine hydroxylase-like N-terminal" evidence="3">
    <location>
        <begin position="8"/>
        <end position="92"/>
    </location>
</feature>
<dbReference type="RefSeq" id="WP_058022724.1">
    <property type="nucleotide sequence ID" value="NZ_CP013189.1"/>
</dbReference>
<dbReference type="Gene3D" id="3.30.2020.30">
    <property type="match status" value="1"/>
</dbReference>
<dbReference type="InterPro" id="IPR010376">
    <property type="entry name" value="GBBH-like_N"/>
</dbReference>
<evidence type="ECO:0000313" key="4">
    <source>
        <dbReference type="EMBL" id="ALO47326.1"/>
    </source>
</evidence>
<dbReference type="PANTHER" id="PTHR35303">
    <property type="entry name" value="OS02G0197800 PROTEIN"/>
    <property type="match status" value="1"/>
</dbReference>
<dbReference type="InterPro" id="IPR038492">
    <property type="entry name" value="GBBH-like_N_sf"/>
</dbReference>
<dbReference type="AlphaFoldDB" id="A0A0S2KGT7"/>
<dbReference type="PATRIC" id="fig|1249552.3.peg.2714"/>
<reference evidence="4 5" key="1">
    <citation type="submission" date="2015-11" db="EMBL/GenBank/DDBJ databases">
        <authorList>
            <person name="Zhang Y."/>
            <person name="Guo Z."/>
        </authorList>
    </citation>
    <scope>NUCLEOTIDE SEQUENCE [LARGE SCALE GENOMIC DNA]</scope>
    <source>
        <strain evidence="4 5">KCTC 32221</strain>
    </source>
</reference>
<dbReference type="OrthoDB" id="9794178at2"/>
<evidence type="ECO:0000313" key="5">
    <source>
        <dbReference type="Proteomes" id="UP000065641"/>
    </source>
</evidence>
<evidence type="ECO:0000259" key="3">
    <source>
        <dbReference type="Pfam" id="PF06155"/>
    </source>
</evidence>
<dbReference type="KEGG" id="pspi:PS2015_2694"/>
<proteinExistence type="predicted"/>
<keyword evidence="5" id="KW-1185">Reference proteome</keyword>
<dbReference type="Pfam" id="PF06155">
    <property type="entry name" value="GBBH-like_N"/>
    <property type="match status" value="1"/>
</dbReference>
<dbReference type="STRING" id="1249552.PS2015_2694"/>